<dbReference type="EMBL" id="JAGISH010000002">
    <property type="protein sequence ID" value="MBP0482051.1"/>
    <property type="molecule type" value="Genomic_DNA"/>
</dbReference>
<evidence type="ECO:0000256" key="5">
    <source>
        <dbReference type="SAM" id="Phobius"/>
    </source>
</evidence>
<evidence type="ECO:0000313" key="7">
    <source>
        <dbReference type="EMBL" id="MBP0482051.1"/>
    </source>
</evidence>
<sequence>MTGPEWAMLLLLSLVWGGSFFFNRVALDGLPVLTVVASRVTLAALVLAAVLRVTSQRIPREGRVLRAFLVMGAFNNALPFALIVWGQSHIASGVASILNASTPFWTVIFAHLLTQDEKLTPLKFGGVLVGLSGVAVMIGGGAVAGFGTHVTAMLACLSAAICYALAGIYGKRFAAMKVPPMVTATGQITASALILAPLALVMDRPWTLPVPSLAVVSAVLGVAVLSTALAYVLYFRILSTAGATNIALVTFLVPVSAILLGTLILNEVLLPRHLGGMALIALGLSGIDGRLWRRWRPT</sequence>
<evidence type="ECO:0000256" key="3">
    <source>
        <dbReference type="ARBA" id="ARBA00022989"/>
    </source>
</evidence>
<evidence type="ECO:0000256" key="4">
    <source>
        <dbReference type="ARBA" id="ARBA00023136"/>
    </source>
</evidence>
<feature type="transmembrane region" description="Helical" evidence="5">
    <location>
        <begin position="150"/>
        <end position="169"/>
    </location>
</feature>
<dbReference type="SUPFAM" id="SSF103481">
    <property type="entry name" value="Multidrug resistance efflux transporter EmrE"/>
    <property type="match status" value="2"/>
</dbReference>
<evidence type="ECO:0000256" key="1">
    <source>
        <dbReference type="ARBA" id="ARBA00004141"/>
    </source>
</evidence>
<organism evidence="7 8">
    <name type="scientific">Sagittula salina</name>
    <dbReference type="NCBI Taxonomy" id="2820268"/>
    <lineage>
        <taxon>Bacteria</taxon>
        <taxon>Pseudomonadati</taxon>
        <taxon>Pseudomonadota</taxon>
        <taxon>Alphaproteobacteria</taxon>
        <taxon>Rhodobacterales</taxon>
        <taxon>Roseobacteraceae</taxon>
        <taxon>Sagittula</taxon>
    </lineage>
</organism>
<reference evidence="7" key="1">
    <citation type="submission" date="2021-03" db="EMBL/GenBank/DDBJ databases">
        <title>Sagittula salina sp. nov. strain M10.9X isolated from the marine waste.</title>
        <authorList>
            <person name="Satari L."/>
            <person name="Molina-Menor E."/>
            <person name="Vidal-Verdu A."/>
            <person name="Pascual J."/>
            <person name="Pereto J."/>
            <person name="Porcar M."/>
        </authorList>
    </citation>
    <scope>NUCLEOTIDE SEQUENCE</scope>
    <source>
        <strain evidence="7">M10.9X</strain>
    </source>
</reference>
<feature type="transmembrane region" description="Helical" evidence="5">
    <location>
        <begin position="246"/>
        <end position="264"/>
    </location>
</feature>
<dbReference type="InterPro" id="IPR037185">
    <property type="entry name" value="EmrE-like"/>
</dbReference>
<dbReference type="Proteomes" id="UP000675940">
    <property type="component" value="Unassembled WGS sequence"/>
</dbReference>
<evidence type="ECO:0000256" key="2">
    <source>
        <dbReference type="ARBA" id="ARBA00022692"/>
    </source>
</evidence>
<keyword evidence="3 5" id="KW-1133">Transmembrane helix</keyword>
<comment type="caution">
    <text evidence="7">The sequence shown here is derived from an EMBL/GenBank/DDBJ whole genome shotgun (WGS) entry which is preliminary data.</text>
</comment>
<proteinExistence type="predicted"/>
<dbReference type="GO" id="GO:0016020">
    <property type="term" value="C:membrane"/>
    <property type="evidence" value="ECO:0007669"/>
    <property type="project" value="UniProtKB-SubCell"/>
</dbReference>
<evidence type="ECO:0000259" key="6">
    <source>
        <dbReference type="Pfam" id="PF00892"/>
    </source>
</evidence>
<feature type="transmembrane region" description="Helical" evidence="5">
    <location>
        <begin position="181"/>
        <end position="201"/>
    </location>
</feature>
<name>A0A940MID0_9RHOB</name>
<dbReference type="AlphaFoldDB" id="A0A940MID0"/>
<accession>A0A940MID0</accession>
<dbReference type="PANTHER" id="PTHR32322:SF9">
    <property type="entry name" value="AMINO-ACID METABOLITE EFFLUX PUMP-RELATED"/>
    <property type="match status" value="1"/>
</dbReference>
<comment type="subcellular location">
    <subcellularLocation>
        <location evidence="1">Membrane</location>
        <topology evidence="1">Multi-pass membrane protein</topology>
    </subcellularLocation>
</comment>
<feature type="transmembrane region" description="Helical" evidence="5">
    <location>
        <begin position="213"/>
        <end position="234"/>
    </location>
</feature>
<evidence type="ECO:0000313" key="8">
    <source>
        <dbReference type="Proteomes" id="UP000675940"/>
    </source>
</evidence>
<dbReference type="PANTHER" id="PTHR32322">
    <property type="entry name" value="INNER MEMBRANE TRANSPORTER"/>
    <property type="match status" value="1"/>
</dbReference>
<feature type="domain" description="EamA" evidence="6">
    <location>
        <begin position="8"/>
        <end position="138"/>
    </location>
</feature>
<dbReference type="Pfam" id="PF00892">
    <property type="entry name" value="EamA"/>
    <property type="match status" value="2"/>
</dbReference>
<feature type="transmembrane region" description="Helical" evidence="5">
    <location>
        <begin position="32"/>
        <end position="53"/>
    </location>
</feature>
<dbReference type="InterPro" id="IPR000620">
    <property type="entry name" value="EamA_dom"/>
</dbReference>
<feature type="transmembrane region" description="Helical" evidence="5">
    <location>
        <begin position="90"/>
        <end position="112"/>
    </location>
</feature>
<protein>
    <submittedName>
        <fullName evidence="7">DMT family transporter</fullName>
    </submittedName>
</protein>
<feature type="transmembrane region" description="Helical" evidence="5">
    <location>
        <begin position="124"/>
        <end position="144"/>
    </location>
</feature>
<keyword evidence="4 5" id="KW-0472">Membrane</keyword>
<feature type="domain" description="EamA" evidence="6">
    <location>
        <begin position="152"/>
        <end position="285"/>
    </location>
</feature>
<keyword evidence="8" id="KW-1185">Reference proteome</keyword>
<dbReference type="InterPro" id="IPR050638">
    <property type="entry name" value="AA-Vitamin_Transporters"/>
</dbReference>
<feature type="transmembrane region" description="Helical" evidence="5">
    <location>
        <begin position="270"/>
        <end position="287"/>
    </location>
</feature>
<gene>
    <name evidence="7" type="ORF">J5474_06040</name>
</gene>
<feature type="transmembrane region" description="Helical" evidence="5">
    <location>
        <begin position="65"/>
        <end position="84"/>
    </location>
</feature>
<keyword evidence="2 5" id="KW-0812">Transmembrane</keyword>